<organism evidence="2 3">
    <name type="scientific">Dicentrarchus labrax</name>
    <name type="common">European seabass</name>
    <name type="synonym">Morone labrax</name>
    <dbReference type="NCBI Taxonomy" id="13489"/>
    <lineage>
        <taxon>Eukaryota</taxon>
        <taxon>Metazoa</taxon>
        <taxon>Chordata</taxon>
        <taxon>Craniata</taxon>
        <taxon>Vertebrata</taxon>
        <taxon>Euteleostomi</taxon>
        <taxon>Actinopterygii</taxon>
        <taxon>Neopterygii</taxon>
        <taxon>Teleostei</taxon>
        <taxon>Neoteleostei</taxon>
        <taxon>Acanthomorphata</taxon>
        <taxon>Eupercaria</taxon>
        <taxon>Moronidae</taxon>
        <taxon>Dicentrarchus</taxon>
    </lineage>
</organism>
<name>A0A8C4E4F7_DICLA</name>
<dbReference type="Ensembl" id="ENSDLAT00005014873.2">
    <property type="protein sequence ID" value="ENSDLAP00005013635.2"/>
    <property type="gene ID" value="ENSDLAG00005031380.1"/>
</dbReference>
<proteinExistence type="predicted"/>
<dbReference type="GeneTree" id="ENSGT00990000204177"/>
<evidence type="ECO:0000313" key="3">
    <source>
        <dbReference type="Proteomes" id="UP000694389"/>
    </source>
</evidence>
<dbReference type="GeneID" id="127350827"/>
<dbReference type="RefSeq" id="XP_051233816.1">
    <property type="nucleotide sequence ID" value="XM_051377856.1"/>
</dbReference>
<dbReference type="OrthoDB" id="261614at2759"/>
<dbReference type="InterPro" id="IPR011335">
    <property type="entry name" value="Restrct_endonuc-II-like"/>
</dbReference>
<dbReference type="AlphaFoldDB" id="A0A8C4E4F7"/>
<dbReference type="OMA" id="HIAIREK"/>
<dbReference type="SUPFAM" id="SSF52980">
    <property type="entry name" value="Restriction endonuclease-like"/>
    <property type="match status" value="1"/>
</dbReference>
<dbReference type="GO" id="GO:0006281">
    <property type="term" value="P:DNA repair"/>
    <property type="evidence" value="ECO:0007669"/>
    <property type="project" value="UniProtKB-ARBA"/>
</dbReference>
<dbReference type="InterPro" id="IPR051703">
    <property type="entry name" value="NF-kappa-B_Signaling_Reg"/>
</dbReference>
<evidence type="ECO:0000313" key="2">
    <source>
        <dbReference type="Ensembl" id="ENSDLAP00005013635.2"/>
    </source>
</evidence>
<dbReference type="InterPro" id="IPR011604">
    <property type="entry name" value="PDDEXK-like_dom_sf"/>
</dbReference>
<reference evidence="2" key="1">
    <citation type="submission" date="2025-08" db="UniProtKB">
        <authorList>
            <consortium name="Ensembl"/>
        </authorList>
    </citation>
    <scope>IDENTIFICATION</scope>
</reference>
<dbReference type="PANTHER" id="PTHR46609:SF7">
    <property type="match status" value="1"/>
</dbReference>
<dbReference type="PANTHER" id="PTHR46609">
    <property type="entry name" value="EXONUCLEASE, PHAGE-TYPE/RECB, C-TERMINAL DOMAIN-CONTAINING PROTEIN"/>
    <property type="match status" value="1"/>
</dbReference>
<dbReference type="CDD" id="cd22343">
    <property type="entry name" value="PDDEXK_lambda_exonuclease-like"/>
    <property type="match status" value="1"/>
</dbReference>
<dbReference type="Pfam" id="PF09588">
    <property type="entry name" value="YqaJ"/>
    <property type="match status" value="1"/>
</dbReference>
<dbReference type="Gene3D" id="3.90.320.10">
    <property type="match status" value="1"/>
</dbReference>
<protein>
    <recommendedName>
        <fullName evidence="1">YqaJ viral recombinase domain-containing protein</fullName>
    </recommendedName>
</protein>
<keyword evidence="3" id="KW-1185">Reference proteome</keyword>
<sequence>MVITRPRLNRLTEGGVRSTLYKGLVGDSLDISLLLIGDMYKDFSIREKPLAATMGISDKKTLVETAFGLAQRGSVLSYQKPVLPTKSVKMHQDPPPYPPLPIGEYRLAPTDCVHVCTEEEHFHLKSLNVTLDMAYKIEAATREQAADQEWHQFRRPRITSSRFREVCFARGVSSAESLAERIIKGTRQMAEMRRGADMEFEVAREYCRMKNVNYTPCGLVIHPDAPWLGASPDGLIFDPFAQPPFGLVEIKCPNVKNYVDCKYLQMQDGTLALRESHSYYWQVQGQLLITGLQWCDFVICAQEDMLVQRI</sequence>
<accession>A0A8C4E4F7</accession>
<evidence type="ECO:0000259" key="1">
    <source>
        <dbReference type="Pfam" id="PF09588"/>
    </source>
</evidence>
<dbReference type="InterPro" id="IPR019080">
    <property type="entry name" value="YqaJ_viral_recombinase"/>
</dbReference>
<dbReference type="Proteomes" id="UP000694389">
    <property type="component" value="Unassembled WGS sequence"/>
</dbReference>
<feature type="domain" description="YqaJ viral recombinase" evidence="1">
    <location>
        <begin position="149"/>
        <end position="292"/>
    </location>
</feature>
<reference evidence="2" key="2">
    <citation type="submission" date="2025-09" db="UniProtKB">
        <authorList>
            <consortium name="Ensembl"/>
        </authorList>
    </citation>
    <scope>IDENTIFICATION</scope>
</reference>
<gene>
    <name evidence="2" type="primary">LOC127350827</name>
</gene>